<evidence type="ECO:0000256" key="2">
    <source>
        <dbReference type="ARBA" id="ARBA00008520"/>
    </source>
</evidence>
<dbReference type="CDD" id="cd14748">
    <property type="entry name" value="PBP2_UgpB"/>
    <property type="match status" value="1"/>
</dbReference>
<accession>A0ABS6EY45</accession>
<dbReference type="PROSITE" id="PS51257">
    <property type="entry name" value="PROKAR_LIPOPROTEIN"/>
    <property type="match status" value="1"/>
</dbReference>
<name>A0ABS6EY45_9CLOT</name>
<keyword evidence="3" id="KW-0813">Transport</keyword>
<dbReference type="PANTHER" id="PTHR43649:SF31">
    <property type="entry name" value="SN-GLYCEROL-3-PHOSPHATE-BINDING PERIPLASMIC PROTEIN UGPB"/>
    <property type="match status" value="1"/>
</dbReference>
<comment type="caution">
    <text evidence="6">The sequence shown here is derived from an EMBL/GenBank/DDBJ whole genome shotgun (WGS) entry which is preliminary data.</text>
</comment>
<dbReference type="InterPro" id="IPR006059">
    <property type="entry name" value="SBP"/>
</dbReference>
<evidence type="ECO:0000256" key="4">
    <source>
        <dbReference type="ARBA" id="ARBA00022729"/>
    </source>
</evidence>
<feature type="signal peptide" evidence="5">
    <location>
        <begin position="1"/>
        <end position="20"/>
    </location>
</feature>
<sequence>MKKKVIASLILTTLVSSLFVGCSKEKDTSASAGGKTTEIVFWHSMGGVGGESINKMVEDFNNSQSNIKVTSQYQGSYDDAINKMKSAQQGNAGPDVMQLYDIGTRWMIDSTYATPIQKFIDAEKFDISSLEPNLLGYYTVNDKLYSMPFNSSTPILYYNKDAFKESGLDPEKPPKTFDEIKEISQRLTKKDADGKVSQYGYSMAIYGWFVEQLIAKQGQTYANNENGRKDKATNVDFDKNGSAVKVFKLWKELFDSGNFGNFGRKTSDTQNAFIAGKTAIMIDSTSVLNSVMKGINGNFEVGTAFLPKLSEGDKGGVSIGGGSLWIMDKKDEAKQKSAFEFVKFMVSSEQQVFWNKSTGYFPVTKKAYDSAELKETLTKYPQFQTAIDQLHESPLESRGALLGVFPEARQTIETNIESMLQGKMSPEEAVENSAKTINAAIEKYNKTNK</sequence>
<keyword evidence="7" id="KW-1185">Reference proteome</keyword>
<dbReference type="Proteomes" id="UP000736583">
    <property type="component" value="Unassembled WGS sequence"/>
</dbReference>
<evidence type="ECO:0000256" key="1">
    <source>
        <dbReference type="ARBA" id="ARBA00004196"/>
    </source>
</evidence>
<dbReference type="EMBL" id="JAHLQL010000001">
    <property type="protein sequence ID" value="MBU5591151.1"/>
    <property type="molecule type" value="Genomic_DNA"/>
</dbReference>
<dbReference type="Pfam" id="PF13416">
    <property type="entry name" value="SBP_bac_8"/>
    <property type="match status" value="1"/>
</dbReference>
<dbReference type="PANTHER" id="PTHR43649">
    <property type="entry name" value="ARABINOSE-BINDING PROTEIN-RELATED"/>
    <property type="match status" value="1"/>
</dbReference>
<comment type="similarity">
    <text evidence="2">Belongs to the bacterial solute-binding protein 1 family.</text>
</comment>
<reference evidence="6 7" key="1">
    <citation type="submission" date="2021-06" db="EMBL/GenBank/DDBJ databases">
        <authorList>
            <person name="Sun Q."/>
            <person name="Li D."/>
        </authorList>
    </citation>
    <scope>NUCLEOTIDE SEQUENCE [LARGE SCALE GENOMIC DNA]</scope>
    <source>
        <strain evidence="6 7">MSJ-4</strain>
    </source>
</reference>
<proteinExistence type="inferred from homology"/>
<evidence type="ECO:0000256" key="3">
    <source>
        <dbReference type="ARBA" id="ARBA00022448"/>
    </source>
</evidence>
<protein>
    <submittedName>
        <fullName evidence="6">ABC transporter substrate-binding protein</fullName>
    </submittedName>
</protein>
<comment type="subcellular location">
    <subcellularLocation>
        <location evidence="1">Cell envelope</location>
    </subcellularLocation>
</comment>
<feature type="chain" id="PRO_5045719081" evidence="5">
    <location>
        <begin position="21"/>
        <end position="449"/>
    </location>
</feature>
<dbReference type="InterPro" id="IPR050490">
    <property type="entry name" value="Bact_solute-bd_prot1"/>
</dbReference>
<evidence type="ECO:0000313" key="7">
    <source>
        <dbReference type="Proteomes" id="UP000736583"/>
    </source>
</evidence>
<dbReference type="RefSeq" id="WP_216456170.1">
    <property type="nucleotide sequence ID" value="NZ_JAHLQL010000001.1"/>
</dbReference>
<evidence type="ECO:0000256" key="5">
    <source>
        <dbReference type="SAM" id="SignalP"/>
    </source>
</evidence>
<keyword evidence="4 5" id="KW-0732">Signal</keyword>
<gene>
    <name evidence="6" type="ORF">KQI89_05185</name>
</gene>
<evidence type="ECO:0000313" key="6">
    <source>
        <dbReference type="EMBL" id="MBU5591151.1"/>
    </source>
</evidence>
<organism evidence="6 7">
    <name type="scientific">Clostridium simiarum</name>
    <dbReference type="NCBI Taxonomy" id="2841506"/>
    <lineage>
        <taxon>Bacteria</taxon>
        <taxon>Bacillati</taxon>
        <taxon>Bacillota</taxon>
        <taxon>Clostridia</taxon>
        <taxon>Eubacteriales</taxon>
        <taxon>Clostridiaceae</taxon>
        <taxon>Clostridium</taxon>
    </lineage>
</organism>